<sequence>MTDEEFREKYDIEFSVGNPTMHWNGTIREFNDQYGLHVRSRKQLDVLFERFVRDSPLVGDASILVTAKNKKKDQIVLPVHDRAMFDSNVEYRKIIYECVEAEFARLR</sequence>
<gene>
    <name evidence="1" type="ORF">ABRY94_11720</name>
</gene>
<protein>
    <submittedName>
        <fullName evidence="1">Uncharacterized protein</fullName>
    </submittedName>
</protein>
<dbReference type="AlphaFoldDB" id="A0AB39ES77"/>
<name>A0AB39ES77_9BURK</name>
<accession>A0AB39ES77</accession>
<dbReference type="RefSeq" id="WP_368655393.1">
    <property type="nucleotide sequence ID" value="NZ_CP158262.1"/>
</dbReference>
<organism evidence="1">
    <name type="scientific">Castellaniella ginsengisoli</name>
    <dbReference type="NCBI Taxonomy" id="546114"/>
    <lineage>
        <taxon>Bacteria</taxon>
        <taxon>Pseudomonadati</taxon>
        <taxon>Pseudomonadota</taxon>
        <taxon>Betaproteobacteria</taxon>
        <taxon>Burkholderiales</taxon>
        <taxon>Alcaligenaceae</taxon>
        <taxon>Castellaniella</taxon>
    </lineage>
</organism>
<reference evidence="1" key="1">
    <citation type="submission" date="2024-05" db="EMBL/GenBank/DDBJ databases">
        <authorList>
            <person name="Luo Y.-C."/>
            <person name="Nicholds J."/>
            <person name="Mortimer T."/>
            <person name="Maboni G."/>
        </authorList>
    </citation>
    <scope>NUCLEOTIDE SEQUENCE</scope>
    <source>
        <strain evidence="1">144863</strain>
    </source>
</reference>
<proteinExistence type="predicted"/>
<evidence type="ECO:0000313" key="1">
    <source>
        <dbReference type="EMBL" id="XDJ68733.1"/>
    </source>
</evidence>
<dbReference type="EMBL" id="CP158262">
    <property type="protein sequence ID" value="XDJ68733.1"/>
    <property type="molecule type" value="Genomic_DNA"/>
</dbReference>